<proteinExistence type="predicted"/>
<reference evidence="1 2" key="1">
    <citation type="submission" date="2016-04" db="EMBL/GenBank/DDBJ databases">
        <title>ATOL: Assembling a taxonomically balanced genome-scale reconstruction of the evolutionary history of the Enterobacteriaceae.</title>
        <authorList>
            <person name="Plunkett G.III."/>
            <person name="Neeno-Eckwall E.C."/>
            <person name="Glasner J.D."/>
            <person name="Perna N.T."/>
        </authorList>
    </citation>
    <scope>NUCLEOTIDE SEQUENCE [LARGE SCALE GENOMIC DNA]</scope>
    <source>
        <strain evidence="1 2">ATCC 51604</strain>
    </source>
</reference>
<gene>
    <name evidence="1" type="ORF">M977_03600</name>
</gene>
<comment type="caution">
    <text evidence="1">The sequence shown here is derived from an EMBL/GenBank/DDBJ whole genome shotgun (WGS) entry which is preliminary data.</text>
</comment>
<dbReference type="EMBL" id="LXEP01000031">
    <property type="protein sequence ID" value="OAT18678.1"/>
    <property type="molecule type" value="Genomic_DNA"/>
</dbReference>
<dbReference type="Proteomes" id="UP000078504">
    <property type="component" value="Unassembled WGS sequence"/>
</dbReference>
<dbReference type="PATRIC" id="fig|1354253.4.peg.3667"/>
<name>A0A1B7HSP2_9ENTR</name>
<accession>A0A1B7HSP2</accession>
<dbReference type="RefSeq" id="WP_064517630.1">
    <property type="nucleotide sequence ID" value="NZ_LXEP01000031.1"/>
</dbReference>
<protein>
    <submittedName>
        <fullName evidence="1">Uncharacterized protein</fullName>
    </submittedName>
</protein>
<sequence length="117" mass="13802">MIQSPRNYTQTRVNAGDWKNTEENLPYMGKYRVGKFILGNNFMLQYMKLIHLTPIDIDNEQDNTAGEYTVMYMQHHGIIDKNTLTQMREMVKQPKNGFSVYHENNVITGIYKDTNYE</sequence>
<dbReference type="AlphaFoldDB" id="A0A1B7HSP2"/>
<evidence type="ECO:0000313" key="1">
    <source>
        <dbReference type="EMBL" id="OAT18678.1"/>
    </source>
</evidence>
<evidence type="ECO:0000313" key="2">
    <source>
        <dbReference type="Proteomes" id="UP000078504"/>
    </source>
</evidence>
<organism evidence="1 2">
    <name type="scientific">Buttiauxella gaviniae ATCC 51604</name>
    <dbReference type="NCBI Taxonomy" id="1354253"/>
    <lineage>
        <taxon>Bacteria</taxon>
        <taxon>Pseudomonadati</taxon>
        <taxon>Pseudomonadota</taxon>
        <taxon>Gammaproteobacteria</taxon>
        <taxon>Enterobacterales</taxon>
        <taxon>Enterobacteriaceae</taxon>
        <taxon>Buttiauxella</taxon>
    </lineage>
</organism>